<evidence type="ECO:0000313" key="3">
    <source>
        <dbReference type="Proteomes" id="UP000800097"/>
    </source>
</evidence>
<keyword evidence="3" id="KW-1185">Reference proteome</keyword>
<evidence type="ECO:0000313" key="2">
    <source>
        <dbReference type="EMBL" id="KAF2279389.1"/>
    </source>
</evidence>
<feature type="compositionally biased region" description="Polar residues" evidence="1">
    <location>
        <begin position="272"/>
        <end position="297"/>
    </location>
</feature>
<name>A0A6A6JWE6_WESOR</name>
<feature type="compositionally biased region" description="Basic and acidic residues" evidence="1">
    <location>
        <begin position="825"/>
        <end position="834"/>
    </location>
</feature>
<dbReference type="EMBL" id="ML986486">
    <property type="protein sequence ID" value="KAF2279389.1"/>
    <property type="molecule type" value="Genomic_DNA"/>
</dbReference>
<dbReference type="AlphaFoldDB" id="A0A6A6JWE6"/>
<gene>
    <name evidence="2" type="ORF">EI97DRAFT_464670</name>
</gene>
<feature type="region of interest" description="Disordered" evidence="1">
    <location>
        <begin position="387"/>
        <end position="564"/>
    </location>
</feature>
<evidence type="ECO:0008006" key="4">
    <source>
        <dbReference type="Google" id="ProtNLM"/>
    </source>
</evidence>
<protein>
    <recommendedName>
        <fullName evidence="4">Telomere replication protein EST3</fullName>
    </recommendedName>
</protein>
<evidence type="ECO:0000256" key="1">
    <source>
        <dbReference type="SAM" id="MobiDB-lite"/>
    </source>
</evidence>
<accession>A0A6A6JWE6</accession>
<organism evidence="2 3">
    <name type="scientific">Westerdykella ornata</name>
    <dbReference type="NCBI Taxonomy" id="318751"/>
    <lineage>
        <taxon>Eukaryota</taxon>
        <taxon>Fungi</taxon>
        <taxon>Dikarya</taxon>
        <taxon>Ascomycota</taxon>
        <taxon>Pezizomycotina</taxon>
        <taxon>Dothideomycetes</taxon>
        <taxon>Pleosporomycetidae</taxon>
        <taxon>Pleosporales</taxon>
        <taxon>Sporormiaceae</taxon>
        <taxon>Westerdykella</taxon>
    </lineage>
</organism>
<dbReference type="GeneID" id="54554606"/>
<feature type="region of interest" description="Disordered" evidence="1">
    <location>
        <begin position="186"/>
        <end position="327"/>
    </location>
</feature>
<reference evidence="2" key="1">
    <citation type="journal article" date="2020" name="Stud. Mycol.">
        <title>101 Dothideomycetes genomes: a test case for predicting lifestyles and emergence of pathogens.</title>
        <authorList>
            <person name="Haridas S."/>
            <person name="Albert R."/>
            <person name="Binder M."/>
            <person name="Bloem J."/>
            <person name="Labutti K."/>
            <person name="Salamov A."/>
            <person name="Andreopoulos B."/>
            <person name="Baker S."/>
            <person name="Barry K."/>
            <person name="Bills G."/>
            <person name="Bluhm B."/>
            <person name="Cannon C."/>
            <person name="Castanera R."/>
            <person name="Culley D."/>
            <person name="Daum C."/>
            <person name="Ezra D."/>
            <person name="Gonzalez J."/>
            <person name="Henrissat B."/>
            <person name="Kuo A."/>
            <person name="Liang C."/>
            <person name="Lipzen A."/>
            <person name="Lutzoni F."/>
            <person name="Magnuson J."/>
            <person name="Mondo S."/>
            <person name="Nolan M."/>
            <person name="Ohm R."/>
            <person name="Pangilinan J."/>
            <person name="Park H.-J."/>
            <person name="Ramirez L."/>
            <person name="Alfaro M."/>
            <person name="Sun H."/>
            <person name="Tritt A."/>
            <person name="Yoshinaga Y."/>
            <person name="Zwiers L.-H."/>
            <person name="Turgeon B."/>
            <person name="Goodwin S."/>
            <person name="Spatafora J."/>
            <person name="Crous P."/>
            <person name="Grigoriev I."/>
        </authorList>
    </citation>
    <scope>NUCLEOTIDE SEQUENCE</scope>
    <source>
        <strain evidence="2">CBS 379.55</strain>
    </source>
</reference>
<proteinExistence type="predicted"/>
<feature type="compositionally biased region" description="Basic and acidic residues" evidence="1">
    <location>
        <begin position="387"/>
        <end position="396"/>
    </location>
</feature>
<dbReference type="OrthoDB" id="3538943at2759"/>
<feature type="compositionally biased region" description="Low complexity" evidence="1">
    <location>
        <begin position="189"/>
        <end position="202"/>
    </location>
</feature>
<feature type="region of interest" description="Disordered" evidence="1">
    <location>
        <begin position="1059"/>
        <end position="1128"/>
    </location>
</feature>
<feature type="compositionally biased region" description="Basic and acidic residues" evidence="1">
    <location>
        <begin position="784"/>
        <end position="812"/>
    </location>
</feature>
<sequence>MEKARKGWLEDSICGDLLLGVHWLQERIQSRIDGVKQEPDQTWSAVYQDDGSCLTIDPAPTSQERRVRIIEASPLTLSDGHTSIRAIFAPACIPKLPAWSNDLQLTDRRVGSTLSLRNYAVRCTSYGPPADKLHLVLHAVDWHRGRHVRTVGTPDPVTSLAPFKALLARLTDVRVQGHRKYVYEDRDSSVMSSSSLEDSQSSQKFATQMPPVSVRGRQGNAGVQQRAQSITDTGRQQSEPALRRSGQPARPGRPDPGLLSLLDNHARHGNPQRAQSLAQTPLQPQNHSLDETSSPPMQQVDVRTSEGRRVESASNPDVTRNPTSSQAKPEWLAGWVFDVTAATVADEQKDCLLRPEAWHKPPPGVQSSVINIPIEIQKQIEDHFNRRQPPAEHDCDSSYDPGISVAEDGQIHGQPSVSVDREDQIQSQLSHISLDERETTWSPSPPRSPKQTHRPSEALPPDSTLGSTVDATPKKDVRPDLPLNPPSASIAGKTPSGSTGPSLSNGSANGAGSSPLGNNVASPQSPFSLVRPRNNVSRPNAVPPGSSLLGRPLRSDPDDEEDMEVSVPLALGEDLAEENAGFPIVLPNRAVQSKPYHRPQPIAHVQETLEARQPGSAPALGAELHPSLPQGFNGASEHTSNVRSIARTVRSRKGASQYLESYLLRSDLEELLEQYGLPITYHDGKPMIMKDMVRSLAGKIPLQPGRGPSVVRRGAMSAILLSDSDEEMEDVQVQVERSSPAASLPEGTNLATGATGGGQQRHDGARQPSGGVQDPPRPELTAPRPDDFPVKRKSDSSPSRLDARRPKRREISVKNFGSSPSRPRPRAEPGHSELGRIVQVPATQVLSPNPAPKAANTGLKATENAASNLAPEVVSSAPPSITGHTGTHQVQAISKAPLPLPEDRLGFDSSRDTRASFALRCRLEDDLPGSTTTVFAKFKLAYPDYTGNKKHFINQCNDIYQLDLEDKMVGTYLWDDYLIRNRTDYKDYVNKAMDEGERYEPYLRFFKQSVRVPRYTKEILSSPNMVYQALLELGEDPEQRFTGPRSSLSRNISVARGAFQPRPSYPSLPQFDGATDEVSEPSVKRRRLGEQGAFGRSSSDPPEEHMPPMVRLSSVPGKSGSGDSERISTGNAFGDCILGEQKMTSITGSVQEDITLKWPASVANRPSLPKRPELDVLAWKDYL</sequence>
<dbReference type="Proteomes" id="UP000800097">
    <property type="component" value="Unassembled WGS sequence"/>
</dbReference>
<feature type="region of interest" description="Disordered" evidence="1">
    <location>
        <begin position="721"/>
        <end position="834"/>
    </location>
</feature>
<feature type="compositionally biased region" description="Low complexity" evidence="1">
    <location>
        <begin position="500"/>
        <end position="519"/>
    </location>
</feature>
<feature type="compositionally biased region" description="Polar residues" evidence="1">
    <location>
        <begin position="221"/>
        <end position="239"/>
    </location>
</feature>
<feature type="compositionally biased region" description="Polar residues" evidence="1">
    <location>
        <begin position="312"/>
        <end position="327"/>
    </location>
</feature>
<feature type="region of interest" description="Disordered" evidence="1">
    <location>
        <begin position="613"/>
        <end position="639"/>
    </location>
</feature>
<dbReference type="RefSeq" id="XP_033656928.1">
    <property type="nucleotide sequence ID" value="XM_033801431.1"/>
</dbReference>